<proteinExistence type="predicted"/>
<evidence type="ECO:0000313" key="3">
    <source>
        <dbReference type="Proteomes" id="UP000886722"/>
    </source>
</evidence>
<dbReference type="Proteomes" id="UP000886722">
    <property type="component" value="Unassembled WGS sequence"/>
</dbReference>
<reference evidence="2" key="1">
    <citation type="submission" date="2020-10" db="EMBL/GenBank/DDBJ databases">
        <authorList>
            <person name="Gilroy R."/>
        </authorList>
    </citation>
    <scope>NUCLEOTIDE SEQUENCE</scope>
    <source>
        <strain evidence="2">21143</strain>
    </source>
</reference>
<sequence>MKKIISFVVGALMLSTAAWADSYVVDNKGDFGIAWNAIGKTVGQKDTIIVTASMGGINVNTKDTGPQKGVIYIIGQNDEDGKVPRLDLQIGIDTCTENAFSLIFENLTLSRRSTGTGEIVSSRSTPTYIDTLAFRNCEVLEFGRWPYRSTCDGGNINYFEVSGCTFHDADGEQEMFRFSQSIVEAVMVNNTFYNLPNMKALFALTRVPDEAAKENLIFTFENNDVFVANAAKGALIQVGSCAGMASEYYINNNLFLYPDWVNDMNLPLPEEKQTMIFSGAYGSVFAQNNVIENCRPWTDGMIIDEEGEGAWLNYDESTGEVADITGNMTMAEAQLDWSDFAARESGDFSIWNGHNLYTAGIETAYIKGKFIGAERWYTDTQKIKASFSYEIEGSQSAKVNIDPMKDQYFIGDEITLTADCNGLNTFNGWSDGNTDLEHKIVLEGDLAITARFTEIDYLAAWNLDQLTKNNEEFASPLVANYTNKAGDYTLAYAGFDGSDSSFVSTRNNKFSSRVLDLRNCVAIRESSDLLDETKTPGYVYIKFPTKGCSDMKFHAVVGTDGYCSDKINLEYSLDGLNWTPLASAAIKEAADSDNPDLMGQGLWFPLEADLPATLEEKDAVWVRVIADTEAGRTMTPPQATGDVEINTYFLYVGEIRVSATTDGSAIEEVKADEQISKDEPIYDIMGRRVFNVEPNRIYIQKGKKFIQK</sequence>
<feature type="chain" id="PRO_5039681993" description="Bacterial repeat domain-containing protein" evidence="1">
    <location>
        <begin position="21"/>
        <end position="708"/>
    </location>
</feature>
<keyword evidence="1" id="KW-0732">Signal</keyword>
<dbReference type="EMBL" id="DVKT01000026">
    <property type="protein sequence ID" value="HIT39113.1"/>
    <property type="molecule type" value="Genomic_DNA"/>
</dbReference>
<dbReference type="AlphaFoldDB" id="A0A9D1GDX7"/>
<reference evidence="2" key="2">
    <citation type="journal article" date="2021" name="PeerJ">
        <title>Extensive microbial diversity within the chicken gut microbiome revealed by metagenomics and culture.</title>
        <authorList>
            <person name="Gilroy R."/>
            <person name="Ravi A."/>
            <person name="Getino M."/>
            <person name="Pursley I."/>
            <person name="Horton D.L."/>
            <person name="Alikhan N.F."/>
            <person name="Baker D."/>
            <person name="Gharbi K."/>
            <person name="Hall N."/>
            <person name="Watson M."/>
            <person name="Adriaenssens E.M."/>
            <person name="Foster-Nyarko E."/>
            <person name="Jarju S."/>
            <person name="Secka A."/>
            <person name="Antonio M."/>
            <person name="Oren A."/>
            <person name="Chaudhuri R.R."/>
            <person name="La Ragione R."/>
            <person name="Hildebrand F."/>
            <person name="Pallen M.J."/>
        </authorList>
    </citation>
    <scope>NUCLEOTIDE SEQUENCE</scope>
    <source>
        <strain evidence="2">21143</strain>
    </source>
</reference>
<comment type="caution">
    <text evidence="2">The sequence shown here is derived from an EMBL/GenBank/DDBJ whole genome shotgun (WGS) entry which is preliminary data.</text>
</comment>
<name>A0A9D1GDX7_9BACT</name>
<evidence type="ECO:0000256" key="1">
    <source>
        <dbReference type="SAM" id="SignalP"/>
    </source>
</evidence>
<gene>
    <name evidence="2" type="ORF">IAD06_03630</name>
</gene>
<dbReference type="PROSITE" id="PS00430">
    <property type="entry name" value="TONB_DEPENDENT_REC_1"/>
    <property type="match status" value="1"/>
</dbReference>
<evidence type="ECO:0008006" key="4">
    <source>
        <dbReference type="Google" id="ProtNLM"/>
    </source>
</evidence>
<dbReference type="InterPro" id="IPR011050">
    <property type="entry name" value="Pectin_lyase_fold/virulence"/>
</dbReference>
<evidence type="ECO:0000313" key="2">
    <source>
        <dbReference type="EMBL" id="HIT39113.1"/>
    </source>
</evidence>
<dbReference type="SUPFAM" id="SSF51126">
    <property type="entry name" value="Pectin lyase-like"/>
    <property type="match status" value="1"/>
</dbReference>
<accession>A0A9D1GDX7</accession>
<protein>
    <recommendedName>
        <fullName evidence="4">Bacterial repeat domain-containing protein</fullName>
    </recommendedName>
</protein>
<feature type="signal peptide" evidence="1">
    <location>
        <begin position="1"/>
        <end position="20"/>
    </location>
</feature>
<dbReference type="InterPro" id="IPR010916">
    <property type="entry name" value="TonB_box_CS"/>
</dbReference>
<organism evidence="2 3">
    <name type="scientific">Candidatus Caccoplasma intestinavium</name>
    <dbReference type="NCBI Taxonomy" id="2840716"/>
    <lineage>
        <taxon>Bacteria</taxon>
        <taxon>Pseudomonadati</taxon>
        <taxon>Bacteroidota</taxon>
        <taxon>Bacteroidia</taxon>
        <taxon>Bacteroidales</taxon>
        <taxon>Bacteroidaceae</taxon>
        <taxon>Bacteroidaceae incertae sedis</taxon>
        <taxon>Candidatus Caccoplasma</taxon>
    </lineage>
</organism>